<keyword evidence="2 11" id="KW-0808">Transferase</keyword>
<evidence type="ECO:0000256" key="5">
    <source>
        <dbReference type="ARBA" id="ARBA00022723"/>
    </source>
</evidence>
<dbReference type="PIRSF" id="PIRSF000813">
    <property type="entry name" value="CCA_bact"/>
    <property type="match status" value="1"/>
</dbReference>
<dbReference type="EC" id="2.7.7.21" evidence="14"/>
<sequence length="365" mass="43097">MKIYLVGGAVRDEILNQPYTEKDYVVVGSTPEEMIEKKFKPVGKSFPVFLHPDTHEEYALARTEKKNGVGYKDFIFYTSPTISLEEDLVRRDLTINAIAKDDQNKYIDPFNGINDISKKILRHVSDAFKEDPLRILRLARFKAKLPDFKIAEETLVLLKTMINEGELKYLSYDRIIIEIKKVFQLKEGHIFFKTLEDIGAIDQIFENNNKRKLSECFQSFFKHGHYFKNFNLCWLFFQEKFNFKFSKQYSVNFSKKDLDINKTFKELIKDLLNFRNLSSADQLFVLNRVGFFSKDDKLDKILELIRLDLLIDQNDLNISLLTYHDKLENFFKNKQINIPSNLTGKDIAEHIKKQRLNFLESFQFE</sequence>
<dbReference type="Proteomes" id="UP000004188">
    <property type="component" value="Unassembled WGS sequence"/>
</dbReference>
<keyword evidence="6" id="KW-0547">Nucleotide-binding</keyword>
<evidence type="ECO:0000256" key="6">
    <source>
        <dbReference type="ARBA" id="ARBA00022741"/>
    </source>
</evidence>
<evidence type="ECO:0000256" key="2">
    <source>
        <dbReference type="ARBA" id="ARBA00022679"/>
    </source>
</evidence>
<dbReference type="InterPro" id="IPR032828">
    <property type="entry name" value="PolyA_RNA-bd"/>
</dbReference>
<dbReference type="HOGENOM" id="CLU_015961_1_0_4"/>
<keyword evidence="4 14" id="KW-0548">Nucleotidyltransferase</keyword>
<gene>
    <name evidence="14" type="ORF">KB13_1077</name>
</gene>
<dbReference type="InterPro" id="IPR050124">
    <property type="entry name" value="tRNA_CCA-adding_enzyme"/>
</dbReference>
<evidence type="ECO:0000256" key="9">
    <source>
        <dbReference type="ARBA" id="ARBA00022842"/>
    </source>
</evidence>
<keyword evidence="10 11" id="KW-0694">RNA-binding</keyword>
<evidence type="ECO:0000256" key="11">
    <source>
        <dbReference type="RuleBase" id="RU003953"/>
    </source>
</evidence>
<comment type="cofactor">
    <cofactor evidence="1">
        <name>Mg(2+)</name>
        <dbReference type="ChEBI" id="CHEBI:18420"/>
    </cofactor>
</comment>
<dbReference type="SUPFAM" id="SSF81301">
    <property type="entry name" value="Nucleotidyltransferase"/>
    <property type="match status" value="1"/>
</dbReference>
<dbReference type="EC" id="2.7.7.25" evidence="14"/>
<dbReference type="eggNOG" id="COG0617">
    <property type="taxonomic scope" value="Bacteria"/>
</dbReference>
<feature type="domain" description="tRNA nucleotidyltransferase/poly(A) polymerase RNA and SrmB- binding" evidence="13">
    <location>
        <begin position="147"/>
        <end position="206"/>
    </location>
</feature>
<evidence type="ECO:0000313" key="15">
    <source>
        <dbReference type="Proteomes" id="UP000004188"/>
    </source>
</evidence>
<dbReference type="InterPro" id="IPR002646">
    <property type="entry name" value="PolA_pol_head_dom"/>
</dbReference>
<evidence type="ECO:0000256" key="4">
    <source>
        <dbReference type="ARBA" id="ARBA00022695"/>
    </source>
</evidence>
<evidence type="ECO:0000256" key="1">
    <source>
        <dbReference type="ARBA" id="ARBA00001946"/>
    </source>
</evidence>
<evidence type="ECO:0000313" key="14">
    <source>
        <dbReference type="EMBL" id="EDZ64945.1"/>
    </source>
</evidence>
<accession>B6BWF7</accession>
<evidence type="ECO:0000259" key="13">
    <source>
        <dbReference type="Pfam" id="PF12627"/>
    </source>
</evidence>
<dbReference type="GO" id="GO:0004810">
    <property type="term" value="F:CCA tRNA nucleotidyltransferase activity"/>
    <property type="evidence" value="ECO:0007669"/>
    <property type="project" value="InterPro"/>
</dbReference>
<dbReference type="PANTHER" id="PTHR47545">
    <property type="entry name" value="MULTIFUNCTIONAL CCA PROTEIN"/>
    <property type="match status" value="1"/>
</dbReference>
<keyword evidence="3" id="KW-0819">tRNA processing</keyword>
<evidence type="ECO:0000256" key="8">
    <source>
        <dbReference type="ARBA" id="ARBA00022840"/>
    </source>
</evidence>
<dbReference type="SUPFAM" id="SSF81891">
    <property type="entry name" value="Poly A polymerase C-terminal region-like"/>
    <property type="match status" value="1"/>
</dbReference>
<protein>
    <submittedName>
        <fullName evidence="14">CCA-adding enzyme</fullName>
        <ecNumber evidence="14">2.7.7.21</ecNumber>
        <ecNumber evidence="14">2.7.7.25</ecNumber>
    </submittedName>
</protein>
<dbReference type="InterPro" id="IPR012006">
    <property type="entry name" value="CCA_bact"/>
</dbReference>
<evidence type="ECO:0000256" key="3">
    <source>
        <dbReference type="ARBA" id="ARBA00022694"/>
    </source>
</evidence>
<dbReference type="AlphaFoldDB" id="B6BWF7"/>
<name>B6BWF7_9PROT</name>
<evidence type="ECO:0000259" key="12">
    <source>
        <dbReference type="Pfam" id="PF01743"/>
    </source>
</evidence>
<feature type="domain" description="Poly A polymerase head" evidence="12">
    <location>
        <begin position="3"/>
        <end position="122"/>
    </location>
</feature>
<dbReference type="GO" id="GO:0003723">
    <property type="term" value="F:RNA binding"/>
    <property type="evidence" value="ECO:0007669"/>
    <property type="project" value="UniProtKB-KW"/>
</dbReference>
<keyword evidence="9" id="KW-0460">Magnesium</keyword>
<proteinExistence type="inferred from homology"/>
<evidence type="ECO:0000256" key="10">
    <source>
        <dbReference type="ARBA" id="ARBA00022884"/>
    </source>
</evidence>
<dbReference type="Gene3D" id="3.30.460.10">
    <property type="entry name" value="Beta Polymerase, domain 2"/>
    <property type="match status" value="1"/>
</dbReference>
<dbReference type="Pfam" id="PF12627">
    <property type="entry name" value="PolyA_pol_RNAbd"/>
    <property type="match status" value="1"/>
</dbReference>
<reference evidence="15" key="1">
    <citation type="journal article" date="2012" name="Stand. Genomic Sci.">
        <title>Genome sequence of strain HIMB624, a cultured representative from the OM43 clade of marine Betaproteobacteria.</title>
        <authorList>
            <person name="Huggett M.J."/>
            <person name="Hayakawa D.H."/>
            <person name="Rappe M.S."/>
        </authorList>
    </citation>
    <scope>NUCLEOTIDE SEQUENCE [LARGE SCALE GENOMIC DNA]</scope>
    <source>
        <strain evidence="15">KB13</strain>
    </source>
</reference>
<organism evidence="14 15">
    <name type="scientific">beta proteobacterium KB13</name>
    <dbReference type="NCBI Taxonomy" id="314607"/>
    <lineage>
        <taxon>Bacteria</taxon>
        <taxon>Pseudomonadati</taxon>
        <taxon>Pseudomonadota</taxon>
        <taxon>Betaproteobacteria</taxon>
        <taxon>Nitrosomonadales</taxon>
        <taxon>OM43 clade</taxon>
    </lineage>
</organism>
<dbReference type="STRING" id="314607.KB13_1077"/>
<keyword evidence="8" id="KW-0067">ATP-binding</keyword>
<dbReference type="Pfam" id="PF01743">
    <property type="entry name" value="PolyA_pol"/>
    <property type="match status" value="1"/>
</dbReference>
<dbReference type="EMBL" id="DS995299">
    <property type="protein sequence ID" value="EDZ64945.1"/>
    <property type="molecule type" value="Genomic_DNA"/>
</dbReference>
<keyword evidence="15" id="KW-1185">Reference proteome</keyword>
<dbReference type="InterPro" id="IPR043519">
    <property type="entry name" value="NT_sf"/>
</dbReference>
<dbReference type="GO" id="GO:0001680">
    <property type="term" value="P:tRNA 3'-terminal CCA addition"/>
    <property type="evidence" value="ECO:0007669"/>
    <property type="project" value="InterPro"/>
</dbReference>
<dbReference type="Gene3D" id="1.10.3090.10">
    <property type="entry name" value="cca-adding enzyme, domain 2"/>
    <property type="match status" value="1"/>
</dbReference>
<evidence type="ECO:0000256" key="7">
    <source>
        <dbReference type="ARBA" id="ARBA00022800"/>
    </source>
</evidence>
<dbReference type="GO" id="GO:0005524">
    <property type="term" value="F:ATP binding"/>
    <property type="evidence" value="ECO:0007669"/>
    <property type="project" value="UniProtKB-KW"/>
</dbReference>
<comment type="similarity">
    <text evidence="11">Belongs to the tRNA nucleotidyltransferase/poly(A) polymerase family.</text>
</comment>
<dbReference type="GO" id="GO:0042245">
    <property type="term" value="P:RNA repair"/>
    <property type="evidence" value="ECO:0007669"/>
    <property type="project" value="UniProtKB-KW"/>
</dbReference>
<dbReference type="GO" id="GO:0046872">
    <property type="term" value="F:metal ion binding"/>
    <property type="evidence" value="ECO:0007669"/>
    <property type="project" value="UniProtKB-KW"/>
</dbReference>
<keyword evidence="7" id="KW-0692">RNA repair</keyword>
<dbReference type="PANTHER" id="PTHR47545:SF1">
    <property type="entry name" value="MULTIFUNCTIONAL CCA PROTEIN"/>
    <property type="match status" value="1"/>
</dbReference>
<keyword evidence="5" id="KW-0479">Metal-binding</keyword>